<dbReference type="PROSITE" id="PS51833">
    <property type="entry name" value="HDOD"/>
    <property type="match status" value="1"/>
</dbReference>
<dbReference type="AlphaFoldDB" id="A0A0B5FTM3"/>
<dbReference type="Gene3D" id="3.30.70.270">
    <property type="match status" value="1"/>
</dbReference>
<dbReference type="STRING" id="483547.GSUB_14495"/>
<dbReference type="Proteomes" id="UP000035036">
    <property type="component" value="Chromosome"/>
</dbReference>
<dbReference type="Pfam" id="PF00990">
    <property type="entry name" value="GGDEF"/>
    <property type="match status" value="1"/>
</dbReference>
<dbReference type="InterPro" id="IPR029787">
    <property type="entry name" value="Nucleotide_cyclase"/>
</dbReference>
<dbReference type="HOGENOM" id="CLU_019124_1_0_7"/>
<evidence type="ECO:0000259" key="3">
    <source>
        <dbReference type="PROSITE" id="PS50887"/>
    </source>
</evidence>
<proteinExistence type="predicted"/>
<dbReference type="PROSITE" id="PS50887">
    <property type="entry name" value="GGDEF"/>
    <property type="match status" value="1"/>
</dbReference>
<dbReference type="SUPFAM" id="SSF109604">
    <property type="entry name" value="HD-domain/PDEase-like"/>
    <property type="match status" value="1"/>
</dbReference>
<dbReference type="InterPro" id="IPR000160">
    <property type="entry name" value="GGDEF_dom"/>
</dbReference>
<dbReference type="Pfam" id="PF08668">
    <property type="entry name" value="HDOD"/>
    <property type="match status" value="1"/>
</dbReference>
<evidence type="ECO:0000256" key="1">
    <source>
        <dbReference type="ARBA" id="ARBA00012528"/>
    </source>
</evidence>
<accession>A0A0B5FTM3</accession>
<comment type="catalytic activity">
    <reaction evidence="2">
        <text>2 GTP = 3',3'-c-di-GMP + 2 diphosphate</text>
        <dbReference type="Rhea" id="RHEA:24898"/>
        <dbReference type="ChEBI" id="CHEBI:33019"/>
        <dbReference type="ChEBI" id="CHEBI:37565"/>
        <dbReference type="ChEBI" id="CHEBI:58805"/>
        <dbReference type="EC" id="2.7.7.65"/>
    </reaction>
</comment>
<dbReference type="OrthoDB" id="9813903at2"/>
<evidence type="ECO:0000256" key="2">
    <source>
        <dbReference type="ARBA" id="ARBA00034247"/>
    </source>
</evidence>
<dbReference type="PANTHER" id="PTHR45138:SF9">
    <property type="entry name" value="DIGUANYLATE CYCLASE DGCM-RELATED"/>
    <property type="match status" value="1"/>
</dbReference>
<dbReference type="Gene3D" id="1.10.3210.10">
    <property type="entry name" value="Hypothetical protein af1432"/>
    <property type="match status" value="1"/>
</dbReference>
<evidence type="ECO:0000259" key="4">
    <source>
        <dbReference type="PROSITE" id="PS51833"/>
    </source>
</evidence>
<gene>
    <name evidence="5" type="ORF">GSUB_14495</name>
</gene>
<keyword evidence="6" id="KW-1185">Reference proteome</keyword>
<organism evidence="5 6">
    <name type="scientific">Geoalkalibacter subterraneus</name>
    <dbReference type="NCBI Taxonomy" id="483547"/>
    <lineage>
        <taxon>Bacteria</taxon>
        <taxon>Pseudomonadati</taxon>
        <taxon>Thermodesulfobacteriota</taxon>
        <taxon>Desulfuromonadia</taxon>
        <taxon>Desulfuromonadales</taxon>
        <taxon>Geoalkalibacteraceae</taxon>
        <taxon>Geoalkalibacter</taxon>
    </lineage>
</organism>
<protein>
    <recommendedName>
        <fullName evidence="1">diguanylate cyclase</fullName>
        <ecNumber evidence="1">2.7.7.65</ecNumber>
    </recommendedName>
</protein>
<dbReference type="KEGG" id="gsb:GSUB_14495"/>
<name>A0A0B5FTM3_9BACT</name>
<dbReference type="InterPro" id="IPR013976">
    <property type="entry name" value="HDOD"/>
</dbReference>
<evidence type="ECO:0000313" key="6">
    <source>
        <dbReference type="Proteomes" id="UP000035036"/>
    </source>
</evidence>
<dbReference type="FunFam" id="3.30.70.270:FF:000001">
    <property type="entry name" value="Diguanylate cyclase domain protein"/>
    <property type="match status" value="1"/>
</dbReference>
<dbReference type="NCBIfam" id="TIGR00254">
    <property type="entry name" value="GGDEF"/>
    <property type="match status" value="1"/>
</dbReference>
<dbReference type="InterPro" id="IPR043128">
    <property type="entry name" value="Rev_trsase/Diguanyl_cyclase"/>
</dbReference>
<feature type="domain" description="GGDEF" evidence="3">
    <location>
        <begin position="364"/>
        <end position="499"/>
    </location>
</feature>
<dbReference type="InterPro" id="IPR050469">
    <property type="entry name" value="Diguanylate_Cyclase"/>
</dbReference>
<evidence type="ECO:0000313" key="5">
    <source>
        <dbReference type="EMBL" id="AJF07515.1"/>
    </source>
</evidence>
<feature type="domain" description="HDOD" evidence="4">
    <location>
        <begin position="15"/>
        <end position="210"/>
    </location>
</feature>
<dbReference type="CDD" id="cd01949">
    <property type="entry name" value="GGDEF"/>
    <property type="match status" value="1"/>
</dbReference>
<dbReference type="EMBL" id="CP010311">
    <property type="protein sequence ID" value="AJF07515.1"/>
    <property type="molecule type" value="Genomic_DNA"/>
</dbReference>
<dbReference type="PANTHER" id="PTHR45138">
    <property type="entry name" value="REGULATORY COMPONENTS OF SENSORY TRANSDUCTION SYSTEM"/>
    <property type="match status" value="1"/>
</dbReference>
<dbReference type="SUPFAM" id="SSF55073">
    <property type="entry name" value="Nucleotide cyclase"/>
    <property type="match status" value="1"/>
</dbReference>
<dbReference type="EC" id="2.7.7.65" evidence="1"/>
<reference evidence="5 6" key="1">
    <citation type="journal article" date="2015" name="Genome Announc.">
        <title>Genomes of Geoalkalibacter ferrihydriticus Z-0531T and Geoalkalibacter subterraneus Red1T, Two Haloalkaliphilic Metal-Reducing Deltaproteobacteria.</title>
        <authorList>
            <person name="Badalamenti J.P."/>
            <person name="Krajmalnik-Brown R."/>
            <person name="Torres C.I."/>
            <person name="Bond D.R."/>
        </authorList>
    </citation>
    <scope>NUCLEOTIDE SEQUENCE [LARGE SCALE GENOMIC DNA]</scope>
    <source>
        <strain evidence="5 6">Red1</strain>
    </source>
</reference>
<dbReference type="RefSeq" id="WP_040201427.1">
    <property type="nucleotide sequence ID" value="NZ_CP010311.1"/>
</dbReference>
<dbReference type="GO" id="GO:0052621">
    <property type="term" value="F:diguanylate cyclase activity"/>
    <property type="evidence" value="ECO:0007669"/>
    <property type="project" value="UniProtKB-EC"/>
</dbReference>
<dbReference type="SMART" id="SM00267">
    <property type="entry name" value="GGDEF"/>
    <property type="match status" value="1"/>
</dbReference>
<sequence length="513" mass="57273">MTDTILNHIFSAESLPTLPAVAAKVLTLSAGEETDLRELSRVISQDVSLSSKILRVANSPLYGFSTPVGTINKAVSVLGTNSVRSLVLSFSLIDLGERGRSQGFNYTRFWERSLATAVAARQLIMRCDASCAEEAFIAGLLGNLGEMLLELSFPERMREVDLRVEVHGLQRVEVERTLVGVDHAEVGAEAARRWRLPPQIAQPVRYHHDPPRAVDDPNMDRLIRVCHLAAVLAEVFFAADPRPYEEQFQRRAEELLDFNAQACRELSAGIHDEVNEAAGYFGLNLHLERSIEEILQEANQRLGEINLAYEQSNRKLLRTNRDLLDKTTSLERLAHLDGLTEVYNRRFMQTFLCSEHSRATRLDNSLALILADVDDFKALNDCLGHVAGDQALREICRVCRKVVRDYDLIARYGGEEFAFVLPETTLEEAEGLAERLRHSIAEHKFCFDGNFRQITLSLGVTAIRPASDRLGVDCLLRCADQALLKAKSGGKNRVVILSGPEQQALCSPLEPCR</sequence>